<keyword evidence="3" id="KW-1185">Reference proteome</keyword>
<reference evidence="2 3" key="1">
    <citation type="submission" date="2024-02" db="EMBL/GenBank/DDBJ databases">
        <authorList>
            <person name="Chen Y."/>
            <person name="Shah S."/>
            <person name="Dougan E. K."/>
            <person name="Thang M."/>
            <person name="Chan C."/>
        </authorList>
    </citation>
    <scope>NUCLEOTIDE SEQUENCE [LARGE SCALE GENOMIC DNA]</scope>
</reference>
<dbReference type="Proteomes" id="UP001642464">
    <property type="component" value="Unassembled WGS sequence"/>
</dbReference>
<dbReference type="PROSITE" id="PS50096">
    <property type="entry name" value="IQ"/>
    <property type="match status" value="6"/>
</dbReference>
<accession>A0ABP0RIL7</accession>
<sequence>MVAQEEVLSRVVSDAYAAEVRGEVAILAPREQSTRRGLQHAGPASGCSTNLGGFPWLAATTTGSLLTMKEYFTWSFVIVILARAADECITAFRKQMHVKVKQQQRSARKIQAHWRWHRLWQAYLRYRERERQRQRAARQIQASARSFLSVQELQRRKQIQRHGAASMVQKHFRGWCSWRRFQKGKQAACRLQRWWRKKRLYLAWRRLRKSAVKLQSWLRGKQVRDEAPSRRTVWDCFGGLREVKQQQRSARKIQAHWRWHRLWQAYLRYREREQQRQRAARQIQASARSFLSVQELQRRKQAAAKARGPPVTSDSAVPGAAWLEGLDGSIRVQCVQTAPTVSNHNAEPPRSVLNGFCAHLCSPLVSLEGKVRARRTGVHPKGMGLGCVVFGDGPLPHFPEGRYFEVRIEEVAQDFPDGLNLGVALKLPMARPKEPYATCEEALVGCDREDLEAIDWSPVDLEVGDVVGILVTKQGVMQLIVNGILEVFSIDGLPDQDLFPLVELMGNTVAVPWAHHFFVVID</sequence>
<evidence type="ECO:0000313" key="2">
    <source>
        <dbReference type="EMBL" id="CAK9100457.1"/>
    </source>
</evidence>
<comment type="caution">
    <text evidence="2">The sequence shown here is derived from an EMBL/GenBank/DDBJ whole genome shotgun (WGS) entry which is preliminary data.</text>
</comment>
<protein>
    <submittedName>
        <fullName evidence="2">Myosin-17 (Myosin XI K) (AtXIK)</fullName>
    </submittedName>
</protein>
<dbReference type="InterPro" id="IPR000048">
    <property type="entry name" value="IQ_motif_EF-hand-BS"/>
</dbReference>
<feature type="domain" description="NHR" evidence="1">
    <location>
        <begin position="389"/>
        <end position="511"/>
    </location>
</feature>
<name>A0ABP0RIL7_9DINO</name>
<dbReference type="InterPro" id="IPR006573">
    <property type="entry name" value="NHR_dom"/>
</dbReference>
<dbReference type="Gene3D" id="1.20.5.190">
    <property type="match status" value="1"/>
</dbReference>
<evidence type="ECO:0000313" key="3">
    <source>
        <dbReference type="Proteomes" id="UP001642464"/>
    </source>
</evidence>
<dbReference type="Gene3D" id="2.60.120.920">
    <property type="match status" value="1"/>
</dbReference>
<dbReference type="Pfam" id="PF07177">
    <property type="entry name" value="Neuralized"/>
    <property type="match status" value="1"/>
</dbReference>
<dbReference type="InterPro" id="IPR043136">
    <property type="entry name" value="B30.2/SPRY_sf"/>
</dbReference>
<dbReference type="SMART" id="SM00015">
    <property type="entry name" value="IQ"/>
    <property type="match status" value="6"/>
</dbReference>
<dbReference type="EMBL" id="CAXAMM010041629">
    <property type="protein sequence ID" value="CAK9100457.1"/>
    <property type="molecule type" value="Genomic_DNA"/>
</dbReference>
<gene>
    <name evidence="2" type="ORF">SCF082_LOCUS47010</name>
</gene>
<dbReference type="Pfam" id="PF00612">
    <property type="entry name" value="IQ"/>
    <property type="match status" value="1"/>
</dbReference>
<organism evidence="2 3">
    <name type="scientific">Durusdinium trenchii</name>
    <dbReference type="NCBI Taxonomy" id="1381693"/>
    <lineage>
        <taxon>Eukaryota</taxon>
        <taxon>Sar</taxon>
        <taxon>Alveolata</taxon>
        <taxon>Dinophyceae</taxon>
        <taxon>Suessiales</taxon>
        <taxon>Symbiodiniaceae</taxon>
        <taxon>Durusdinium</taxon>
    </lineage>
</organism>
<evidence type="ECO:0000259" key="1">
    <source>
        <dbReference type="Pfam" id="PF07177"/>
    </source>
</evidence>
<proteinExistence type="predicted"/>